<dbReference type="SUPFAM" id="SSF55486">
    <property type="entry name" value="Metalloproteases ('zincins'), catalytic domain"/>
    <property type="match status" value="1"/>
</dbReference>
<evidence type="ECO:0000256" key="1">
    <source>
        <dbReference type="SAM" id="MobiDB-lite"/>
    </source>
</evidence>
<feature type="compositionally biased region" description="Low complexity" evidence="1">
    <location>
        <begin position="253"/>
        <end position="269"/>
    </location>
</feature>
<proteinExistence type="predicted"/>
<evidence type="ECO:0000313" key="4">
    <source>
        <dbReference type="Proteomes" id="UP001340816"/>
    </source>
</evidence>
<feature type="region of interest" description="Disordered" evidence="1">
    <location>
        <begin position="397"/>
        <end position="437"/>
    </location>
</feature>
<accession>A0ABZ1HD60</accession>
<dbReference type="Gene3D" id="3.40.390.10">
    <property type="entry name" value="Collagenase (Catalytic Domain)"/>
    <property type="match status" value="1"/>
</dbReference>
<feature type="compositionally biased region" description="Gly residues" evidence="1">
    <location>
        <begin position="130"/>
        <end position="141"/>
    </location>
</feature>
<reference evidence="3 4" key="1">
    <citation type="submission" date="2022-10" db="EMBL/GenBank/DDBJ databases">
        <title>The complete genomes of actinobacterial strains from the NBC collection.</title>
        <authorList>
            <person name="Joergensen T.S."/>
            <person name="Alvarez Arevalo M."/>
            <person name="Sterndorff E.B."/>
            <person name="Faurdal D."/>
            <person name="Vuksanovic O."/>
            <person name="Mourched A.-S."/>
            <person name="Charusanti P."/>
            <person name="Shaw S."/>
            <person name="Blin K."/>
            <person name="Weber T."/>
        </authorList>
    </citation>
    <scope>NUCLEOTIDE SEQUENCE [LARGE SCALE GENOMIC DNA]</scope>
    <source>
        <strain evidence="3 4">NBC 01752</strain>
    </source>
</reference>
<dbReference type="Pfam" id="PF11350">
    <property type="entry name" value="DUF3152"/>
    <property type="match status" value="1"/>
</dbReference>
<gene>
    <name evidence="3" type="ORF">OHB35_19555</name>
</gene>
<protein>
    <submittedName>
        <fullName evidence="3">DUF3152 domain-containing protein</fullName>
    </submittedName>
</protein>
<feature type="region of interest" description="Disordered" evidence="1">
    <location>
        <begin position="1"/>
        <end position="321"/>
    </location>
</feature>
<organism evidence="3 4">
    <name type="scientific">Streptomyces phaeochromogenes</name>
    <dbReference type="NCBI Taxonomy" id="1923"/>
    <lineage>
        <taxon>Bacteria</taxon>
        <taxon>Bacillati</taxon>
        <taxon>Actinomycetota</taxon>
        <taxon>Actinomycetes</taxon>
        <taxon>Kitasatosporales</taxon>
        <taxon>Streptomycetaceae</taxon>
        <taxon>Streptomyces</taxon>
        <taxon>Streptomyces phaeochromogenes group</taxon>
    </lineage>
</organism>
<feature type="region of interest" description="Disordered" evidence="1">
    <location>
        <begin position="337"/>
        <end position="372"/>
    </location>
</feature>
<feature type="domain" description="DUF3152" evidence="2">
    <location>
        <begin position="457"/>
        <end position="637"/>
    </location>
</feature>
<feature type="compositionally biased region" description="Gly residues" evidence="1">
    <location>
        <begin position="270"/>
        <end position="279"/>
    </location>
</feature>
<dbReference type="EMBL" id="CP109135">
    <property type="protein sequence ID" value="WSD15265.1"/>
    <property type="molecule type" value="Genomic_DNA"/>
</dbReference>
<sequence>MGRHSRRGPAPKGDTADIHVVPAARPEPEPEKRKRTGRRRGSAEQQAPQPPRGGTPAQGVPRLPEGWAPRGPEGAQGVQGQGVPRSGGGMPSGGAPGRGPGRASGGAPGGASGFAGGVPTGGPPRFSGGPSAGGAAGGGAPTGRLPDGTPAYGFPRLPDGTPAHGFPRMQDGRMQDGTPAYGFPRPQDGTPAHGFPRLPDGTPAHGFPRLPDGTPVRGTPRYPDGTPAHGVPRVRGGHPEQRETGGAWGELRGGPQASPQGPPGAVRPGPGQGQGGQPGRPGPTVPRQRFAPPRSGPGGPRQAYVDAFDQGGDPFAPRSGAAATLRADPYASVTVWDDEVEHKVAPGGHKRPPGDQEPPDARPDKARGGKGRAFTGIAAAAVTTVLAVVVAGQVTGGREDDSVRPQSASGADREGKDSASRTDSRPVPSASADAGQGAVTLSYSQQMAKKYPLAADLKGSGEFDAVSGFDKAPGTGRKYTYRVDVEKGLGLDGALFAEAVQKTLNDDRSWAHDGGRTFERVSSGKSDFVITLASPGTTAFWCAKSGLDTTEDNVSCDSAATERVMINAYRWAQGSETYGDKMYAYRQMLINHEIGHRLGFGHVSCSVDGALAPVMQQQTKFLDHDGIRCRPNPWAFPGK</sequence>
<dbReference type="InterPro" id="IPR022603">
    <property type="entry name" value="DUF3152"/>
</dbReference>
<name>A0ABZ1HD60_STRPH</name>
<evidence type="ECO:0000313" key="3">
    <source>
        <dbReference type="EMBL" id="WSD15265.1"/>
    </source>
</evidence>
<dbReference type="InterPro" id="IPR024079">
    <property type="entry name" value="MetalloPept_cat_dom_sf"/>
</dbReference>
<keyword evidence="4" id="KW-1185">Reference proteome</keyword>
<dbReference type="Proteomes" id="UP001340816">
    <property type="component" value="Chromosome"/>
</dbReference>
<evidence type="ECO:0000259" key="2">
    <source>
        <dbReference type="Pfam" id="PF11350"/>
    </source>
</evidence>
<feature type="compositionally biased region" description="Basic and acidic residues" evidence="1">
    <location>
        <begin position="411"/>
        <end position="424"/>
    </location>
</feature>
<feature type="compositionally biased region" description="Gly residues" evidence="1">
    <location>
        <begin position="77"/>
        <end position="120"/>
    </location>
</feature>